<feature type="compositionally biased region" description="Basic and acidic residues" evidence="1">
    <location>
        <begin position="372"/>
        <end position="381"/>
    </location>
</feature>
<feature type="region of interest" description="Disordered" evidence="1">
    <location>
        <begin position="334"/>
        <end position="393"/>
    </location>
</feature>
<gene>
    <name evidence="3" type="primary">LOC131804893</name>
</gene>
<dbReference type="RefSeq" id="XP_058984131.1">
    <property type="nucleotide sequence ID" value="XM_059128148.1"/>
</dbReference>
<feature type="region of interest" description="Disordered" evidence="1">
    <location>
        <begin position="1"/>
        <end position="100"/>
    </location>
</feature>
<name>A0ABM3VEB4_MUSDO</name>
<feature type="compositionally biased region" description="Basic and acidic residues" evidence="1">
    <location>
        <begin position="29"/>
        <end position="50"/>
    </location>
</feature>
<dbReference type="Proteomes" id="UP001652621">
    <property type="component" value="Unplaced"/>
</dbReference>
<evidence type="ECO:0000256" key="1">
    <source>
        <dbReference type="SAM" id="MobiDB-lite"/>
    </source>
</evidence>
<evidence type="ECO:0000313" key="3">
    <source>
        <dbReference type="RefSeq" id="XP_058984131.1"/>
    </source>
</evidence>
<reference evidence="3" key="1">
    <citation type="submission" date="2025-08" db="UniProtKB">
        <authorList>
            <consortium name="RefSeq"/>
        </authorList>
    </citation>
    <scope>IDENTIFICATION</scope>
    <source>
        <strain evidence="3">Aabys</strain>
        <tissue evidence="3">Whole body</tissue>
    </source>
</reference>
<dbReference type="GeneID" id="131804893"/>
<proteinExistence type="predicted"/>
<keyword evidence="2" id="KW-1185">Reference proteome</keyword>
<sequence length="444" mass="52289">MMLQQQQEHLKSMMEQMKQMFPLLQPSKNKNEDKKKEERQVVEAEKDDLSKQLSSVREGHNTVERKQIPGLEGNFGNFFPPESPHFEERDVEGNSGVAPALTDEKPLREKLIKLLKNNRKVEEEEKPLRREGSKIFDEYDDYDDDSRGKECIEEVGKAEQSSLVLVPERYCLREINIQQFQAFQKMMLQQQQEHLKSMMELMKQMFLLLQPSKNKNEDKKQEERQVVKTEKDVLSKQLSSQQFQAFQKTMLQQQQEHLKSMMELMKQMFLLLQPSKNKNGDKKKEERQVVEAEKDDLSKQLSSQQFQAFQKMMLQQQQEHLKSMMEQMKQMFPLLQPSKNKNEDKKKEERQVVEAEKDDLSKQLSSLLKNNPKVEEGEKPLPTEGSKILNEYDDYDDDSRGKECIEEVWKAEQSSLVLVPERYCLREINSKSSMTVRTLGKITI</sequence>
<feature type="compositionally biased region" description="Basic and acidic residues" evidence="1">
    <location>
        <begin position="57"/>
        <end position="67"/>
    </location>
</feature>
<feature type="compositionally biased region" description="Basic and acidic residues" evidence="1">
    <location>
        <begin position="340"/>
        <end position="361"/>
    </location>
</feature>
<protein>
    <submittedName>
        <fullName evidence="3">Golgin subfamily A member 6-like protein 22</fullName>
    </submittedName>
</protein>
<evidence type="ECO:0000313" key="2">
    <source>
        <dbReference type="Proteomes" id="UP001652621"/>
    </source>
</evidence>
<accession>A0ABM3VEB4</accession>
<organism evidence="2 3">
    <name type="scientific">Musca domestica</name>
    <name type="common">House fly</name>
    <dbReference type="NCBI Taxonomy" id="7370"/>
    <lineage>
        <taxon>Eukaryota</taxon>
        <taxon>Metazoa</taxon>
        <taxon>Ecdysozoa</taxon>
        <taxon>Arthropoda</taxon>
        <taxon>Hexapoda</taxon>
        <taxon>Insecta</taxon>
        <taxon>Pterygota</taxon>
        <taxon>Neoptera</taxon>
        <taxon>Endopterygota</taxon>
        <taxon>Diptera</taxon>
        <taxon>Brachycera</taxon>
        <taxon>Muscomorpha</taxon>
        <taxon>Muscoidea</taxon>
        <taxon>Muscidae</taxon>
        <taxon>Musca</taxon>
    </lineage>
</organism>